<evidence type="ECO:0000313" key="3">
    <source>
        <dbReference type="EMBL" id="QNQ07795.1"/>
    </source>
</evidence>
<feature type="region of interest" description="Disordered" evidence="1">
    <location>
        <begin position="250"/>
        <end position="300"/>
    </location>
</feature>
<dbReference type="GO" id="GO:0016491">
    <property type="term" value="F:oxidoreductase activity"/>
    <property type="evidence" value="ECO:0007669"/>
    <property type="project" value="InterPro"/>
</dbReference>
<dbReference type="PANTHER" id="PTHR13887">
    <property type="entry name" value="GLUTATHIONE S-TRANSFERASE KAPPA"/>
    <property type="match status" value="1"/>
</dbReference>
<dbReference type="EMBL" id="CP061038">
    <property type="protein sequence ID" value="QNQ07795.1"/>
    <property type="molecule type" value="Genomic_DNA"/>
</dbReference>
<evidence type="ECO:0000259" key="2">
    <source>
        <dbReference type="Pfam" id="PF01323"/>
    </source>
</evidence>
<sequence length="300" mass="32141">MTKPMKIDFVSDVSCPWCIIGLRGLEQALANASDVVTADISFQPFELNPAMPPEGQNIVEHVAEKYGSTPEQSAANREAIRARAAALGFTMAGTDQSRIYNTFDAHRLLHWAELEGRQAALKKGLFEAYFTHGRNPGDPDVLVDVAGQAGLDPVAAREVLVSGRYAQEVRDAERLWQGRGISAVPAVVINERYLISGGSRPKRSNGRYARSRQRLKAAAAYPAGVTVIRHPRRKAARIGGGEVFADYSANAKSAKSAPPEDTPSTDTFSERPGVVVGGDGSEFTSESESQGEVVGTDGNG</sequence>
<dbReference type="Pfam" id="PF01323">
    <property type="entry name" value="DSBA"/>
    <property type="match status" value="1"/>
</dbReference>
<organism evidence="3 4">
    <name type="scientific">Sphingomonas alpina</name>
    <dbReference type="NCBI Taxonomy" id="653931"/>
    <lineage>
        <taxon>Bacteria</taxon>
        <taxon>Pseudomonadati</taxon>
        <taxon>Pseudomonadota</taxon>
        <taxon>Alphaproteobacteria</taxon>
        <taxon>Sphingomonadales</taxon>
        <taxon>Sphingomonadaceae</taxon>
        <taxon>Sphingomonas</taxon>
    </lineage>
</organism>
<keyword evidence="4" id="KW-1185">Reference proteome</keyword>
<dbReference type="PANTHER" id="PTHR13887:SF41">
    <property type="entry name" value="THIOREDOXIN SUPERFAMILY PROTEIN"/>
    <property type="match status" value="1"/>
</dbReference>
<dbReference type="InterPro" id="IPR001853">
    <property type="entry name" value="DSBA-like_thioredoxin_dom"/>
</dbReference>
<reference evidence="3 4" key="1">
    <citation type="submission" date="2020-09" db="EMBL/GenBank/DDBJ databases">
        <title>Sphingomonas sp., a new species isolated from pork steak.</title>
        <authorList>
            <person name="Heidler von Heilborn D."/>
        </authorList>
    </citation>
    <scope>NUCLEOTIDE SEQUENCE [LARGE SCALE GENOMIC DNA]</scope>
    <source>
        <strain evidence="4">S8-3T</strain>
    </source>
</reference>
<dbReference type="Proteomes" id="UP000516148">
    <property type="component" value="Chromosome"/>
</dbReference>
<name>A0A7H0LDP2_9SPHN</name>
<dbReference type="KEGG" id="spap:H3Z74_13360"/>
<dbReference type="CDD" id="cd03024">
    <property type="entry name" value="DsbA_FrnE"/>
    <property type="match status" value="1"/>
</dbReference>
<dbReference type="InterPro" id="IPR036249">
    <property type="entry name" value="Thioredoxin-like_sf"/>
</dbReference>
<dbReference type="Gene3D" id="3.40.30.10">
    <property type="entry name" value="Glutaredoxin"/>
    <property type="match status" value="1"/>
</dbReference>
<accession>A0A7H0LDP2</accession>
<evidence type="ECO:0000256" key="1">
    <source>
        <dbReference type="SAM" id="MobiDB-lite"/>
    </source>
</evidence>
<evidence type="ECO:0000313" key="4">
    <source>
        <dbReference type="Proteomes" id="UP000516148"/>
    </source>
</evidence>
<protein>
    <submittedName>
        <fullName evidence="3">DsbA family oxidoreductase</fullName>
    </submittedName>
</protein>
<dbReference type="SUPFAM" id="SSF52833">
    <property type="entry name" value="Thioredoxin-like"/>
    <property type="match status" value="1"/>
</dbReference>
<feature type="domain" description="DSBA-like thioredoxin" evidence="2">
    <location>
        <begin position="7"/>
        <end position="207"/>
    </location>
</feature>
<dbReference type="AlphaFoldDB" id="A0A7H0LDP2"/>
<gene>
    <name evidence="3" type="ORF">H3Z74_13360</name>
</gene>
<proteinExistence type="predicted"/>